<dbReference type="RefSeq" id="WP_141562485.1">
    <property type="nucleotide sequence ID" value="NZ_LIIJ01000320.1"/>
</dbReference>
<evidence type="ECO:0000313" key="1">
    <source>
        <dbReference type="EMBL" id="SOS27685.1"/>
    </source>
</evidence>
<protein>
    <submittedName>
        <fullName evidence="1">Uncharacterized protein</fullName>
    </submittedName>
</protein>
<dbReference type="EMBL" id="LT963402">
    <property type="protein sequence ID" value="SOS27685.1"/>
    <property type="molecule type" value="Genomic_DNA"/>
</dbReference>
<sequence>MSNTRNELLAYMQNNSSTSDWGAISIFGRARLNRLLEQQFVVGFDELSFLPPFNLSDVWLPPDRTVWMDLSNVVLSSPLLSFETASLDNSQATLTFWLISGNITTSSNVAGHPATLLSSYKLSEQQGFKLTMTINLALVVGEVDKRGRVTLDLKDGALLNSNLAEQSYAQQAIGKAFDSIIQVLPRHKRVFELGTLDLKGYNPLTPTTFRIVTQAAPGAKLAKSVNYGDGGVLIFIALKGKPSPGYLPGEGSGFPYFIPDDQDSEGRDLYSAALVLSHDMIEYVEQDRLDLLNSLLFPGHNVFVESSRHKPHDLIVFGNIDPTLTTITLDPLFSVVQAGYEQQFILTQAGKSFTHAPVDWNVYSINTTHGAGSISQGLYSSVAPQDLGKETVRNIVTASYYDSNIGQNVQASALVMVTFEGITVSPQASVSYMNSAPLPISFSATTLGGGALAWKLLEPDHGGSLEFFGNNAIYTPPVTLPDGDTLAVQQVQVEDVKTGMKAQASVVLQMATPTLDVSPAYSAGMSRSSEVTFNVKSTFPPEYMRWSMISGCGRIDQTGVFTAPEQIDCPISVVLCQLVIGDQVYADGYGIVQLSDFIAEKSWLRLANFKLTAPADQLTAFANGYQQIAVDVEIETEPVNGQDYPVTPEEMSTLTIVHNSSGQELDYLYVGEGGIEGNDYRTWVVNSDQNLFNRYAPFLNSADEPVDEGRSRITRRRVYVQTRALDPETFFAKFVDEYAMPHASNENSQSKPYTIELRPVTPQKFPVANYQFAPHRVAGGGKTPPQQADYDYFLTTTDYWLLEFVGTDGRSVRFVRCEFEDNQSTLQWESRRVNETMFSYTGYLFNDMNIDNDQNVINYDSRLAGVMPGKVLKSAIEPGQEIGEGQLMISLFRTDDVKYAQGKSSRVITPRLQLKLFEYEDEDRRLAGSAPVEVNINDVFSIDGRDGKQGVLGLFCVEDTPPAPNADARLLEAPLRLRMLDMNGNQHALSIGFPSIDIADSRNTLLINVI</sequence>
<organism evidence="1 2">
    <name type="scientific">Pseudomonas syringae pv. avii</name>
    <dbReference type="NCBI Taxonomy" id="663959"/>
    <lineage>
        <taxon>Bacteria</taxon>
        <taxon>Pseudomonadati</taxon>
        <taxon>Pseudomonadota</taxon>
        <taxon>Gammaproteobacteria</taxon>
        <taxon>Pseudomonadales</taxon>
        <taxon>Pseudomonadaceae</taxon>
        <taxon>Pseudomonas</taxon>
        <taxon>Pseudomonas syringae</taxon>
    </lineage>
</organism>
<proteinExistence type="predicted"/>
<name>A0ABY1U8B0_PSESX</name>
<reference evidence="1 2" key="1">
    <citation type="submission" date="2017-11" db="EMBL/GenBank/DDBJ databases">
        <authorList>
            <person name="Blom J."/>
        </authorList>
    </citation>
    <scope>NUCLEOTIDE SEQUENCE [LARGE SCALE GENOMIC DNA]</scope>
    <source>
        <strain evidence="1 2">CFBP3846</strain>
    </source>
</reference>
<gene>
    <name evidence="1" type="ORF">CFBP3846_03272</name>
</gene>
<accession>A0ABY1U8B0</accession>
<keyword evidence="2" id="KW-1185">Reference proteome</keyword>
<evidence type="ECO:0000313" key="2">
    <source>
        <dbReference type="Proteomes" id="UP000239665"/>
    </source>
</evidence>
<dbReference type="Proteomes" id="UP000239665">
    <property type="component" value="Chromosome 1"/>
</dbReference>